<dbReference type="EC" id="3.4.19.12" evidence="3"/>
<comment type="catalytic activity">
    <reaction evidence="1">
        <text>Thiol-dependent hydrolysis of ester, thioester, amide, peptide and isopeptide bonds formed by the C-terminal Gly of ubiquitin (a 76-residue protein attached to proteins as an intracellular targeting signal).</text>
        <dbReference type="EC" id="3.4.19.12"/>
    </reaction>
</comment>
<feature type="compositionally biased region" description="Basic and acidic residues" evidence="9">
    <location>
        <begin position="1115"/>
        <end position="1125"/>
    </location>
</feature>
<dbReference type="GO" id="GO:0006508">
    <property type="term" value="P:proteolysis"/>
    <property type="evidence" value="ECO:0007669"/>
    <property type="project" value="UniProtKB-KW"/>
</dbReference>
<dbReference type="InterPro" id="IPR006615">
    <property type="entry name" value="Pept_C19_DUSP"/>
</dbReference>
<evidence type="ECO:0000256" key="8">
    <source>
        <dbReference type="SAM" id="Coils"/>
    </source>
</evidence>
<evidence type="ECO:0000256" key="1">
    <source>
        <dbReference type="ARBA" id="ARBA00000707"/>
    </source>
</evidence>
<keyword evidence="8" id="KW-0175">Coiled coil</keyword>
<evidence type="ECO:0000256" key="7">
    <source>
        <dbReference type="ARBA" id="ARBA00022807"/>
    </source>
</evidence>
<protein>
    <recommendedName>
        <fullName evidence="3">ubiquitinyl hydrolase 1</fullName>
        <ecNumber evidence="3">3.4.19.12</ecNumber>
    </recommendedName>
</protein>
<evidence type="ECO:0000259" key="10">
    <source>
        <dbReference type="PROSITE" id="PS50235"/>
    </source>
</evidence>
<dbReference type="InterPro" id="IPR038765">
    <property type="entry name" value="Papain-like_cys_pep_sf"/>
</dbReference>
<dbReference type="MEROPS" id="C19.103"/>
<evidence type="ECO:0000256" key="2">
    <source>
        <dbReference type="ARBA" id="ARBA00009085"/>
    </source>
</evidence>
<dbReference type="InterPro" id="IPR035927">
    <property type="entry name" value="DUSP-like_sf"/>
</dbReference>
<evidence type="ECO:0000256" key="5">
    <source>
        <dbReference type="ARBA" id="ARBA00022786"/>
    </source>
</evidence>
<dbReference type="Gene3D" id="3.90.70.10">
    <property type="entry name" value="Cysteine proteinases"/>
    <property type="match status" value="2"/>
</dbReference>
<dbReference type="Pfam" id="PF06337">
    <property type="entry name" value="DUSP"/>
    <property type="match status" value="1"/>
</dbReference>
<sequence>MLSIDGENESSSQSEELVQLFDDVSDEGRSSQSNENENILPKPDDIVRVSTDEHEANTTTTYPDLKAQRDIIAELLEGQKSSEGDIVYIIPKLWYEKFCDPNIIKSEQLGPINTSTICTDYENFILVDYNQCPYMSITEPIFKKLYEWYGLAPGSEPVSTFLVHDEESDSLITEYNRCVFRFHYLTENGAPSREHHRTPNIFTSSRLATMKEIVSKTLQKFFALHSELDNKQASFRIWYVKDVQRNDNNGVLDTQYYLTPLQFMSLPVLTRVTPQMLTYQLKNLNIASGDLVIETEQHNKNYHWLSNYFIYNDLVPSLEITGLVNLGNTCYMNSALQCITHIPVFREYFLYSGYEKELNTDNPLGYQGHVAEAFSELIRCLFGDKLVQFSAYAPNHFKATIGHFNSMFSGYLQQDSQEFLAFLLDSLHEDLNRIDKKPYVEKPSLPSTADLNDFRIVKKLADDTWKAHLLRNDSVITDLFVGLYKSTLECPECQNISITFDPYNDLTLPLPVKSMWHSHIKIFPLNAPPCILEVELPKSSSYEELKNYVATCAEIDPANLFGCEIFNNQFYTNYESPESNSKFLPLQELIAENDNVVFYELSINPNDIVVPVLNTKFEKESTRPTYFGIPFFLTLHENEVANPTLIRYKLQQMYFHLSGGFIPFPFTELDEYPNVVDLPLINEKYPGFDMTKYNDIVKYSVSKGSSSDNLFTIKIHDEGNKNHSTNNESQVCIPRGRINYHKALNMSTVLTPIVRDIYEYTSLEPKQDDVIMDDNSSNNEDSDHCNNTEETNNDEVEQSKNECTMLDTEQAEPEENHTDVTSDKDITPEENLEKEEKELPTIIDKNTIIICEWNEDGIQAAFTEDKVINWENMAILNNKELEEQRKKDLEEKNKEITLNDCLNLFSKPEILSLNDSWYCPTCKEHRQATKQIQLWNAPDVLLIHLKRFENQQSFSDKIDDVVQFPITDFDISEHLVYKDDPRGNVYDLIAVDNHYGGLGGGHYTAYAKNSTDGKWYYFDDSRVTETVAENSITGAAYLLFYLRRSCPESLKNSRLGEIVKQSRIEYDLAIKEIHEKQRVIYETNKTDDEEEEDLEDVTDEEIDADTTTKRSSSNGKEKEGVDLTRNDGSSGTRRSSDYSNESLEVGKMEIDDPITDETNAGRKKLRLIKKVYSTPSASLSPTTSTTSSDDTEDKTLEKDSV</sequence>
<dbReference type="GO" id="GO:0010637">
    <property type="term" value="P:negative regulation of mitochondrial fusion"/>
    <property type="evidence" value="ECO:0007669"/>
    <property type="project" value="EnsemblFungi"/>
</dbReference>
<dbReference type="InParanoid" id="G0VKE8"/>
<dbReference type="AlphaFoldDB" id="G0VKE8"/>
<dbReference type="RefSeq" id="XP_003678324.1">
    <property type="nucleotide sequence ID" value="XM_003678276.1"/>
</dbReference>
<keyword evidence="13" id="KW-1185">Reference proteome</keyword>
<dbReference type="Proteomes" id="UP000001640">
    <property type="component" value="Chromosome 9"/>
</dbReference>
<evidence type="ECO:0000313" key="13">
    <source>
        <dbReference type="Proteomes" id="UP000001640"/>
    </source>
</evidence>
<dbReference type="SMART" id="SM00695">
    <property type="entry name" value="DUSP"/>
    <property type="match status" value="1"/>
</dbReference>
<evidence type="ECO:0000313" key="12">
    <source>
        <dbReference type="EMBL" id="CCC71982.1"/>
    </source>
</evidence>
<keyword evidence="6" id="KW-0378">Hydrolase</keyword>
<dbReference type="Gene3D" id="3.30.2230.10">
    <property type="entry name" value="DUSP-like"/>
    <property type="match status" value="1"/>
</dbReference>
<keyword evidence="7" id="KW-0788">Thiol protease</keyword>
<dbReference type="Pfam" id="PF00443">
    <property type="entry name" value="UCH"/>
    <property type="match status" value="1"/>
</dbReference>
<proteinExistence type="inferred from homology"/>
<dbReference type="FunCoup" id="G0VKE8">
    <property type="interactions" value="906"/>
</dbReference>
<dbReference type="OrthoDB" id="292964at2759"/>
<name>G0VKE8_NAUCA</name>
<dbReference type="GO" id="GO:0043596">
    <property type="term" value="C:nuclear replication fork"/>
    <property type="evidence" value="ECO:0007669"/>
    <property type="project" value="EnsemblFungi"/>
</dbReference>
<dbReference type="InterPro" id="IPR028889">
    <property type="entry name" value="USP"/>
</dbReference>
<feature type="region of interest" description="Disordered" evidence="9">
    <location>
        <begin position="1082"/>
        <end position="1201"/>
    </location>
</feature>
<reference evidence="12 13" key="1">
    <citation type="journal article" date="2011" name="Proc. Natl. Acad. Sci. U.S.A.">
        <title>Evolutionary erosion of yeast sex chromosomes by mating-type switching accidents.</title>
        <authorList>
            <person name="Gordon J.L."/>
            <person name="Armisen D."/>
            <person name="Proux-Wera E."/>
            <person name="Oheigeartaigh S.S."/>
            <person name="Byrne K.P."/>
            <person name="Wolfe K.H."/>
        </authorList>
    </citation>
    <scope>NUCLEOTIDE SEQUENCE [LARGE SCALE GENOMIC DNA]</scope>
    <source>
        <strain evidence="13">ATCC 76901 / BCRC 22586 / CBS 4309 / NBRC 1992 / NRRL Y-12630</strain>
    </source>
</reference>
<evidence type="ECO:0000259" key="11">
    <source>
        <dbReference type="PROSITE" id="PS51283"/>
    </source>
</evidence>
<dbReference type="KEGG" id="ncs:NCAS_0I03140"/>
<dbReference type="InterPro" id="IPR018200">
    <property type="entry name" value="USP_CS"/>
</dbReference>
<dbReference type="OMA" id="PYCEKPE"/>
<dbReference type="HOGENOM" id="CLU_001060_7_1_1"/>
<dbReference type="PROSITE" id="PS00973">
    <property type="entry name" value="USP_2"/>
    <property type="match status" value="1"/>
</dbReference>
<gene>
    <name evidence="12" type="primary">NCAS0I03140</name>
    <name evidence="12" type="ordered locus">NCAS_0I03140</name>
</gene>
<dbReference type="PROSITE" id="PS00972">
    <property type="entry name" value="USP_1"/>
    <property type="match status" value="1"/>
</dbReference>
<reference key="2">
    <citation type="submission" date="2011-08" db="EMBL/GenBank/DDBJ databases">
        <title>Genome sequence of Naumovozyma castellii.</title>
        <authorList>
            <person name="Gordon J.L."/>
            <person name="Armisen D."/>
            <person name="Proux-Wera E."/>
            <person name="OhEigeartaigh S.S."/>
            <person name="Byrne K.P."/>
            <person name="Wolfe K.H."/>
        </authorList>
    </citation>
    <scope>NUCLEOTIDE SEQUENCE</scope>
    <source>
        <strain>Type strain:CBS 4309</strain>
    </source>
</reference>
<dbReference type="PANTHER" id="PTHR21646">
    <property type="entry name" value="UBIQUITIN CARBOXYL-TERMINAL HYDROLASE"/>
    <property type="match status" value="1"/>
</dbReference>
<dbReference type="PANTHER" id="PTHR21646:SF24">
    <property type="entry name" value="UBIQUITIN CARBOXYL-TERMINAL HYDROLASE"/>
    <property type="match status" value="1"/>
</dbReference>
<feature type="compositionally biased region" description="Basic and acidic residues" evidence="9">
    <location>
        <begin position="814"/>
        <end position="827"/>
    </location>
</feature>
<dbReference type="GO" id="GO:0006974">
    <property type="term" value="P:DNA damage response"/>
    <property type="evidence" value="ECO:0007669"/>
    <property type="project" value="EnsemblFungi"/>
</dbReference>
<feature type="region of interest" description="Disordered" evidence="9">
    <location>
        <begin position="768"/>
        <end position="836"/>
    </location>
</feature>
<feature type="domain" description="USP" evidence="10">
    <location>
        <begin position="321"/>
        <end position="1044"/>
    </location>
</feature>
<feature type="compositionally biased region" description="Acidic residues" evidence="9">
    <location>
        <begin position="1087"/>
        <end position="1104"/>
    </location>
</feature>
<dbReference type="SUPFAM" id="SSF143791">
    <property type="entry name" value="DUSP-like"/>
    <property type="match status" value="1"/>
</dbReference>
<evidence type="ECO:0000256" key="4">
    <source>
        <dbReference type="ARBA" id="ARBA00022670"/>
    </source>
</evidence>
<feature type="compositionally biased region" description="Polar residues" evidence="9">
    <location>
        <begin position="1126"/>
        <end position="1142"/>
    </location>
</feature>
<feature type="domain" description="DUSP" evidence="11">
    <location>
        <begin position="63"/>
        <end position="163"/>
    </location>
</feature>
<feature type="region of interest" description="Disordered" evidence="9">
    <location>
        <begin position="1"/>
        <end position="48"/>
    </location>
</feature>
<organism evidence="12 13">
    <name type="scientific">Naumovozyma castellii</name>
    <name type="common">Yeast</name>
    <name type="synonym">Saccharomyces castellii</name>
    <dbReference type="NCBI Taxonomy" id="27288"/>
    <lineage>
        <taxon>Eukaryota</taxon>
        <taxon>Fungi</taxon>
        <taxon>Dikarya</taxon>
        <taxon>Ascomycota</taxon>
        <taxon>Saccharomycotina</taxon>
        <taxon>Saccharomycetes</taxon>
        <taxon>Saccharomycetales</taxon>
        <taxon>Saccharomycetaceae</taxon>
        <taxon>Naumovozyma</taxon>
    </lineage>
</organism>
<dbReference type="PROSITE" id="PS50235">
    <property type="entry name" value="USP_3"/>
    <property type="match status" value="1"/>
</dbReference>
<feature type="coiled-coil region" evidence="8">
    <location>
        <begin position="872"/>
        <end position="899"/>
    </location>
</feature>
<evidence type="ECO:0000256" key="9">
    <source>
        <dbReference type="SAM" id="MobiDB-lite"/>
    </source>
</evidence>
<dbReference type="SUPFAM" id="SSF54001">
    <property type="entry name" value="Cysteine proteinases"/>
    <property type="match status" value="1"/>
</dbReference>
<keyword evidence="5" id="KW-0833">Ubl conjugation pathway</keyword>
<feature type="compositionally biased region" description="Low complexity" evidence="9">
    <location>
        <begin position="1173"/>
        <end position="1188"/>
    </location>
</feature>
<dbReference type="STRING" id="1064592.G0VKE8"/>
<comment type="similarity">
    <text evidence="2">Belongs to the peptidase C19 family.</text>
</comment>
<dbReference type="GeneID" id="96905669"/>
<accession>G0VKE8</accession>
<dbReference type="EMBL" id="HE576760">
    <property type="protein sequence ID" value="CCC71982.1"/>
    <property type="molecule type" value="Genomic_DNA"/>
</dbReference>
<evidence type="ECO:0000256" key="3">
    <source>
        <dbReference type="ARBA" id="ARBA00012759"/>
    </source>
</evidence>
<dbReference type="GO" id="GO:0004843">
    <property type="term" value="F:cysteine-type deubiquitinase activity"/>
    <property type="evidence" value="ECO:0007669"/>
    <property type="project" value="UniProtKB-EC"/>
</dbReference>
<dbReference type="GO" id="GO:0016579">
    <property type="term" value="P:protein deubiquitination"/>
    <property type="evidence" value="ECO:0007669"/>
    <property type="project" value="EnsemblFungi"/>
</dbReference>
<dbReference type="CDD" id="cd02674">
    <property type="entry name" value="Peptidase_C19R"/>
    <property type="match status" value="1"/>
</dbReference>
<dbReference type="eggNOG" id="KOG1870">
    <property type="taxonomic scope" value="Eukaryota"/>
</dbReference>
<dbReference type="InterPro" id="IPR001394">
    <property type="entry name" value="Peptidase_C19_UCH"/>
</dbReference>
<keyword evidence="4" id="KW-0645">Protease</keyword>
<dbReference type="PROSITE" id="PS51283">
    <property type="entry name" value="DUSP"/>
    <property type="match status" value="1"/>
</dbReference>
<dbReference type="InterPro" id="IPR050185">
    <property type="entry name" value="Ub_carboxyl-term_hydrolase"/>
</dbReference>
<evidence type="ECO:0000256" key="6">
    <source>
        <dbReference type="ARBA" id="ARBA00022801"/>
    </source>
</evidence>